<dbReference type="EMBL" id="GBXM01045482">
    <property type="protein sequence ID" value="JAH63095.1"/>
    <property type="molecule type" value="Transcribed_RNA"/>
</dbReference>
<reference evidence="1" key="2">
    <citation type="journal article" date="2015" name="Fish Shellfish Immunol.">
        <title>Early steps in the European eel (Anguilla anguilla)-Vibrio vulnificus interaction in the gills: Role of the RtxA13 toxin.</title>
        <authorList>
            <person name="Callol A."/>
            <person name="Pajuelo D."/>
            <person name="Ebbesson L."/>
            <person name="Teles M."/>
            <person name="MacKenzie S."/>
            <person name="Amaro C."/>
        </authorList>
    </citation>
    <scope>NUCLEOTIDE SEQUENCE</scope>
</reference>
<sequence length="28" mass="3240">MLTVLSRTRNNLNYTSSCLDTFFCKSSH</sequence>
<protein>
    <submittedName>
        <fullName evidence="1">Uncharacterized protein</fullName>
    </submittedName>
</protein>
<proteinExistence type="predicted"/>
<accession>A0A0E9UCY4</accession>
<evidence type="ECO:0000313" key="1">
    <source>
        <dbReference type="EMBL" id="JAH63095.1"/>
    </source>
</evidence>
<reference evidence="1" key="1">
    <citation type="submission" date="2014-11" db="EMBL/GenBank/DDBJ databases">
        <authorList>
            <person name="Amaro Gonzalez C."/>
        </authorList>
    </citation>
    <scope>NUCLEOTIDE SEQUENCE</scope>
</reference>
<organism evidence="1">
    <name type="scientific">Anguilla anguilla</name>
    <name type="common">European freshwater eel</name>
    <name type="synonym">Muraena anguilla</name>
    <dbReference type="NCBI Taxonomy" id="7936"/>
    <lineage>
        <taxon>Eukaryota</taxon>
        <taxon>Metazoa</taxon>
        <taxon>Chordata</taxon>
        <taxon>Craniata</taxon>
        <taxon>Vertebrata</taxon>
        <taxon>Euteleostomi</taxon>
        <taxon>Actinopterygii</taxon>
        <taxon>Neopterygii</taxon>
        <taxon>Teleostei</taxon>
        <taxon>Anguilliformes</taxon>
        <taxon>Anguillidae</taxon>
        <taxon>Anguilla</taxon>
    </lineage>
</organism>
<name>A0A0E9UCY4_ANGAN</name>
<dbReference type="AlphaFoldDB" id="A0A0E9UCY4"/>